<dbReference type="SUPFAM" id="SSF52172">
    <property type="entry name" value="CheY-like"/>
    <property type="match status" value="1"/>
</dbReference>
<evidence type="ECO:0000259" key="4">
    <source>
        <dbReference type="PROSITE" id="PS50043"/>
    </source>
</evidence>
<protein>
    <submittedName>
        <fullName evidence="5">Response regulator transcription factor</fullName>
    </submittedName>
</protein>
<reference evidence="5 6" key="1">
    <citation type="submission" date="2024-06" db="EMBL/GenBank/DDBJ databases">
        <title>The Natural Products Discovery Center: Release of the First 8490 Sequenced Strains for Exploring Actinobacteria Biosynthetic Diversity.</title>
        <authorList>
            <person name="Kalkreuter E."/>
            <person name="Kautsar S.A."/>
            <person name="Yang D."/>
            <person name="Bader C.D."/>
            <person name="Teijaro C.N."/>
            <person name="Fluegel L."/>
            <person name="Davis C.M."/>
            <person name="Simpson J.R."/>
            <person name="Lauterbach L."/>
            <person name="Steele A.D."/>
            <person name="Gui C."/>
            <person name="Meng S."/>
            <person name="Li G."/>
            <person name="Viehrig K."/>
            <person name="Ye F."/>
            <person name="Su P."/>
            <person name="Kiefer A.F."/>
            <person name="Nichols A."/>
            <person name="Cepeda A.J."/>
            <person name="Yan W."/>
            <person name="Fan B."/>
            <person name="Jiang Y."/>
            <person name="Adhikari A."/>
            <person name="Zheng C.-J."/>
            <person name="Schuster L."/>
            <person name="Cowan T.M."/>
            <person name="Smanski M.J."/>
            <person name="Chevrette M.G."/>
            <person name="De Carvalho L.P.S."/>
            <person name="Shen B."/>
        </authorList>
    </citation>
    <scope>NUCLEOTIDE SEQUENCE [LARGE SCALE GENOMIC DNA]</scope>
    <source>
        <strain evidence="5 6">NPDC000155</strain>
    </source>
</reference>
<sequence>MGEAMLDVTVAHHHPLIRRGIAQSLMDNEEFDVASHSDADGVLAWARTRPGSVALAATSLPGIERLLGAGRNGALPHVSVALLGATALTHPSAVALPPGASGYLPEDADTRALRHAVHTLASGAAVLPASWIQHTGVTVSRGDTREAPGTVPLSLREREVLALLGEGLTNQQIGRRIGLSACTVKSYISAVYAKCGVDNRVRAALFAHGIEVSAA</sequence>
<dbReference type="RefSeq" id="WP_190068968.1">
    <property type="nucleotide sequence ID" value="NZ_BNBM01000002.1"/>
</dbReference>
<keyword evidence="2" id="KW-0238">DNA-binding</keyword>
<dbReference type="PANTHER" id="PTHR43214">
    <property type="entry name" value="TWO-COMPONENT RESPONSE REGULATOR"/>
    <property type="match status" value="1"/>
</dbReference>
<dbReference type="Pfam" id="PF00196">
    <property type="entry name" value="GerE"/>
    <property type="match status" value="1"/>
</dbReference>
<comment type="caution">
    <text evidence="5">The sequence shown here is derived from an EMBL/GenBank/DDBJ whole genome shotgun (WGS) entry which is preliminary data.</text>
</comment>
<evidence type="ECO:0000256" key="3">
    <source>
        <dbReference type="ARBA" id="ARBA00023163"/>
    </source>
</evidence>
<dbReference type="InterPro" id="IPR016032">
    <property type="entry name" value="Sig_transdc_resp-reg_C-effctor"/>
</dbReference>
<keyword evidence="1" id="KW-0805">Transcription regulation</keyword>
<keyword evidence="6" id="KW-1185">Reference proteome</keyword>
<dbReference type="PROSITE" id="PS50043">
    <property type="entry name" value="HTH_LUXR_2"/>
    <property type="match status" value="1"/>
</dbReference>
<dbReference type="InterPro" id="IPR039420">
    <property type="entry name" value="WalR-like"/>
</dbReference>
<evidence type="ECO:0000313" key="5">
    <source>
        <dbReference type="EMBL" id="MER7371279.1"/>
    </source>
</evidence>
<evidence type="ECO:0000256" key="1">
    <source>
        <dbReference type="ARBA" id="ARBA00023015"/>
    </source>
</evidence>
<organism evidence="5 6">
    <name type="scientific">Streptomyces lanatus</name>
    <dbReference type="NCBI Taxonomy" id="66900"/>
    <lineage>
        <taxon>Bacteria</taxon>
        <taxon>Bacillati</taxon>
        <taxon>Actinomycetota</taxon>
        <taxon>Actinomycetes</taxon>
        <taxon>Kitasatosporales</taxon>
        <taxon>Streptomycetaceae</taxon>
        <taxon>Streptomyces</taxon>
    </lineage>
</organism>
<gene>
    <name evidence="5" type="ORF">ABT384_01260</name>
</gene>
<name>A0ABV1XI44_9ACTN</name>
<dbReference type="CDD" id="cd06170">
    <property type="entry name" value="LuxR_C_like"/>
    <property type="match status" value="1"/>
</dbReference>
<dbReference type="SMART" id="SM00421">
    <property type="entry name" value="HTH_LUXR"/>
    <property type="match status" value="1"/>
</dbReference>
<feature type="domain" description="HTH luxR-type" evidence="4">
    <location>
        <begin position="146"/>
        <end position="211"/>
    </location>
</feature>
<dbReference type="PROSITE" id="PS00622">
    <property type="entry name" value="HTH_LUXR_1"/>
    <property type="match status" value="1"/>
</dbReference>
<dbReference type="SUPFAM" id="SSF46894">
    <property type="entry name" value="C-terminal effector domain of the bipartite response regulators"/>
    <property type="match status" value="1"/>
</dbReference>
<dbReference type="PANTHER" id="PTHR43214:SF24">
    <property type="entry name" value="TRANSCRIPTIONAL REGULATORY PROTEIN NARL-RELATED"/>
    <property type="match status" value="1"/>
</dbReference>
<evidence type="ECO:0000313" key="6">
    <source>
        <dbReference type="Proteomes" id="UP001486207"/>
    </source>
</evidence>
<dbReference type="PRINTS" id="PR00038">
    <property type="entry name" value="HTHLUXR"/>
</dbReference>
<dbReference type="InterPro" id="IPR000792">
    <property type="entry name" value="Tscrpt_reg_LuxR_C"/>
</dbReference>
<dbReference type="Gene3D" id="3.40.50.2300">
    <property type="match status" value="1"/>
</dbReference>
<accession>A0ABV1XI44</accession>
<proteinExistence type="predicted"/>
<evidence type="ECO:0000256" key="2">
    <source>
        <dbReference type="ARBA" id="ARBA00023125"/>
    </source>
</evidence>
<keyword evidence="3" id="KW-0804">Transcription</keyword>
<dbReference type="Proteomes" id="UP001486207">
    <property type="component" value="Unassembled WGS sequence"/>
</dbReference>
<dbReference type="EMBL" id="JBEPFB010000001">
    <property type="protein sequence ID" value="MER7371279.1"/>
    <property type="molecule type" value="Genomic_DNA"/>
</dbReference>
<dbReference type="InterPro" id="IPR011006">
    <property type="entry name" value="CheY-like_superfamily"/>
</dbReference>